<reference evidence="5 6" key="1">
    <citation type="submission" date="2011-02" db="EMBL/GenBank/DDBJ databases">
        <title>The Genome Sequence of Sphaeroforma arctica JP610.</title>
        <authorList>
            <consortium name="The Broad Institute Genome Sequencing Platform"/>
            <person name="Russ C."/>
            <person name="Cuomo C."/>
            <person name="Young S.K."/>
            <person name="Zeng Q."/>
            <person name="Gargeya S."/>
            <person name="Alvarado L."/>
            <person name="Berlin A."/>
            <person name="Chapman S.B."/>
            <person name="Chen Z."/>
            <person name="Freedman E."/>
            <person name="Gellesch M."/>
            <person name="Goldberg J."/>
            <person name="Griggs A."/>
            <person name="Gujja S."/>
            <person name="Heilman E."/>
            <person name="Heiman D."/>
            <person name="Howarth C."/>
            <person name="Mehta T."/>
            <person name="Neiman D."/>
            <person name="Pearson M."/>
            <person name="Roberts A."/>
            <person name="Saif S."/>
            <person name="Shea T."/>
            <person name="Shenoy N."/>
            <person name="Sisk P."/>
            <person name="Stolte C."/>
            <person name="Sykes S."/>
            <person name="White J."/>
            <person name="Yandava C."/>
            <person name="Burger G."/>
            <person name="Gray M.W."/>
            <person name="Holland P.W.H."/>
            <person name="King N."/>
            <person name="Lang F.B.F."/>
            <person name="Roger A.J."/>
            <person name="Ruiz-Trillo I."/>
            <person name="Haas B."/>
            <person name="Nusbaum C."/>
            <person name="Birren B."/>
        </authorList>
    </citation>
    <scope>NUCLEOTIDE SEQUENCE [LARGE SCALE GENOMIC DNA]</scope>
    <source>
        <strain evidence="5 6">JP610</strain>
    </source>
</reference>
<dbReference type="GeneID" id="25913652"/>
<dbReference type="Proteomes" id="UP000054560">
    <property type="component" value="Unassembled WGS sequence"/>
</dbReference>
<dbReference type="GO" id="GO:0005737">
    <property type="term" value="C:cytoplasm"/>
    <property type="evidence" value="ECO:0007669"/>
    <property type="project" value="TreeGrafter"/>
</dbReference>
<feature type="region of interest" description="Disordered" evidence="2">
    <location>
        <begin position="208"/>
        <end position="229"/>
    </location>
</feature>
<dbReference type="EMBL" id="KQ244541">
    <property type="protein sequence ID" value="KNC74301.1"/>
    <property type="molecule type" value="Genomic_DNA"/>
</dbReference>
<dbReference type="Pfam" id="PF12763">
    <property type="entry name" value="EH"/>
    <property type="match status" value="3"/>
</dbReference>
<protein>
    <recommendedName>
        <fullName evidence="7">Calmodulin</fullName>
    </recommendedName>
</protein>
<name>A0A0L0FCT4_9EUKA</name>
<dbReference type="GO" id="GO:0005886">
    <property type="term" value="C:plasma membrane"/>
    <property type="evidence" value="ECO:0007669"/>
    <property type="project" value="TreeGrafter"/>
</dbReference>
<evidence type="ECO:0000313" key="6">
    <source>
        <dbReference type="Proteomes" id="UP000054560"/>
    </source>
</evidence>
<dbReference type="GO" id="GO:0005509">
    <property type="term" value="F:calcium ion binding"/>
    <property type="evidence" value="ECO:0007669"/>
    <property type="project" value="InterPro"/>
</dbReference>
<feature type="domain" description="EH" evidence="3">
    <location>
        <begin position="106"/>
        <end position="194"/>
    </location>
</feature>
<feature type="non-terminal residue" evidence="5">
    <location>
        <position position="1"/>
    </location>
</feature>
<feature type="non-terminal residue" evidence="5">
    <location>
        <position position="319"/>
    </location>
</feature>
<evidence type="ECO:0008006" key="7">
    <source>
        <dbReference type="Google" id="ProtNLM"/>
    </source>
</evidence>
<dbReference type="PROSITE" id="PS50031">
    <property type="entry name" value="EH"/>
    <property type="match status" value="3"/>
</dbReference>
<feature type="domain" description="EH" evidence="3">
    <location>
        <begin position="1"/>
        <end position="71"/>
    </location>
</feature>
<evidence type="ECO:0000259" key="3">
    <source>
        <dbReference type="PROSITE" id="PS50031"/>
    </source>
</evidence>
<dbReference type="InterPro" id="IPR000261">
    <property type="entry name" value="EH_dom"/>
</dbReference>
<dbReference type="InterPro" id="IPR011992">
    <property type="entry name" value="EF-hand-dom_pair"/>
</dbReference>
<dbReference type="InterPro" id="IPR002048">
    <property type="entry name" value="EF_hand_dom"/>
</dbReference>
<dbReference type="AlphaFoldDB" id="A0A0L0FCT4"/>
<dbReference type="SMART" id="SM00054">
    <property type="entry name" value="EFh"/>
    <property type="match status" value="3"/>
</dbReference>
<dbReference type="PANTHER" id="PTHR11216">
    <property type="entry name" value="EH DOMAIN"/>
    <property type="match status" value="1"/>
</dbReference>
<evidence type="ECO:0000256" key="2">
    <source>
        <dbReference type="SAM" id="MobiDB-lite"/>
    </source>
</evidence>
<evidence type="ECO:0000313" key="5">
    <source>
        <dbReference type="EMBL" id="KNC74301.1"/>
    </source>
</evidence>
<dbReference type="eggNOG" id="KOG0998">
    <property type="taxonomic scope" value="Eukaryota"/>
</dbReference>
<dbReference type="GO" id="GO:0006897">
    <property type="term" value="P:endocytosis"/>
    <property type="evidence" value="ECO:0007669"/>
    <property type="project" value="TreeGrafter"/>
</dbReference>
<dbReference type="GO" id="GO:0016197">
    <property type="term" value="P:endosomal transport"/>
    <property type="evidence" value="ECO:0007669"/>
    <property type="project" value="TreeGrafter"/>
</dbReference>
<feature type="domain" description="EF-hand" evidence="4">
    <location>
        <begin position="281"/>
        <end position="316"/>
    </location>
</feature>
<dbReference type="SUPFAM" id="SSF47473">
    <property type="entry name" value="EF-hand"/>
    <property type="match status" value="3"/>
</dbReference>
<gene>
    <name evidence="5" type="ORF">SARC_13148</name>
</gene>
<keyword evidence="6" id="KW-1185">Reference proteome</keyword>
<dbReference type="OrthoDB" id="524326at2759"/>
<dbReference type="SMART" id="SM00027">
    <property type="entry name" value="EH"/>
    <property type="match status" value="2"/>
</dbReference>
<dbReference type="PROSITE" id="PS00018">
    <property type="entry name" value="EF_HAND_1"/>
    <property type="match status" value="1"/>
</dbReference>
<organism evidence="5 6">
    <name type="scientific">Sphaeroforma arctica JP610</name>
    <dbReference type="NCBI Taxonomy" id="667725"/>
    <lineage>
        <taxon>Eukaryota</taxon>
        <taxon>Ichthyosporea</taxon>
        <taxon>Ichthyophonida</taxon>
        <taxon>Sphaeroforma</taxon>
    </lineage>
</organism>
<dbReference type="CDD" id="cd00052">
    <property type="entry name" value="EH"/>
    <property type="match status" value="2"/>
</dbReference>
<sequence>MSPLKGGDAAAFLSETGVSRESLRNLWQITDVEKKGSIDKEGFNVLLKLVALVQNNIEPTTANLGRPTGMPRLGSKGVQNLEITMSPDTCSSPAGSGPAWDITPADKAKYDSQFATLNPVQGKVNGATASTFFKKSNLAVAQLKRVWELSDTDKSGYLDSDEFAVGMHLIIRLKGGSPLPAALSPSLIPPSKRSGTSMNVSRQTSTISNMSNNASLGSGMTQSGTSRQTSIISSGGEEWVVNPIERAQFHETFKTIGSTNAQGQMVANGAKCRDVFSRSNLAKEELGQIWRLCDFEKKGELDNDQFALALHLIHNKRKG</sequence>
<dbReference type="RefSeq" id="XP_014148203.1">
    <property type="nucleotide sequence ID" value="XM_014292728.1"/>
</dbReference>
<feature type="domain" description="EF-hand" evidence="4">
    <location>
        <begin position="138"/>
        <end position="173"/>
    </location>
</feature>
<proteinExistence type="predicted"/>
<keyword evidence="1" id="KW-0106">Calcium</keyword>
<feature type="domain" description="EH" evidence="3">
    <location>
        <begin position="245"/>
        <end position="319"/>
    </location>
</feature>
<dbReference type="Gene3D" id="1.10.238.10">
    <property type="entry name" value="EF-hand"/>
    <property type="match status" value="3"/>
</dbReference>
<evidence type="ECO:0000256" key="1">
    <source>
        <dbReference type="ARBA" id="ARBA00022837"/>
    </source>
</evidence>
<evidence type="ECO:0000259" key="4">
    <source>
        <dbReference type="PROSITE" id="PS50222"/>
    </source>
</evidence>
<dbReference type="InterPro" id="IPR018247">
    <property type="entry name" value="EF_Hand_1_Ca_BS"/>
</dbReference>
<accession>A0A0L0FCT4</accession>
<dbReference type="STRING" id="667725.A0A0L0FCT4"/>
<dbReference type="PROSITE" id="PS50222">
    <property type="entry name" value="EF_HAND_2"/>
    <property type="match status" value="2"/>
</dbReference>